<protein>
    <recommendedName>
        <fullName evidence="3">Transposase</fullName>
    </recommendedName>
</protein>
<dbReference type="Proteomes" id="UP001223720">
    <property type="component" value="Chromosome"/>
</dbReference>
<accession>A0AAX3WN74</accession>
<proteinExistence type="predicted"/>
<evidence type="ECO:0000313" key="1">
    <source>
        <dbReference type="EMBL" id="WHQ72871.1"/>
    </source>
</evidence>
<name>A0AAX3WN74_METEX</name>
<dbReference type="AlphaFoldDB" id="A0AAX3WN74"/>
<dbReference type="RefSeq" id="WP_283535992.1">
    <property type="nucleotide sequence ID" value="NZ_CP073633.1"/>
</dbReference>
<evidence type="ECO:0008006" key="3">
    <source>
        <dbReference type="Google" id="ProtNLM"/>
    </source>
</evidence>
<evidence type="ECO:0000313" key="2">
    <source>
        <dbReference type="Proteomes" id="UP001223720"/>
    </source>
</evidence>
<reference evidence="1" key="1">
    <citation type="journal article" date="2022" name="Biotechnol. Bioprocess Eng.">
        <title>Pan-genome Analysis Reveals Comparative Genomic Features of Central Metabolic Pathways in Methylorubrum extorquens.</title>
        <authorList>
            <person name="Lee G.M."/>
            <person name="Scott-Nevros Z.K."/>
            <person name="Lee S.-M."/>
            <person name="Kim D."/>
        </authorList>
    </citation>
    <scope>NUCLEOTIDE SEQUENCE</scope>
    <source>
        <strain evidence="1">ATCC 55366</strain>
    </source>
</reference>
<sequence>MLIVDTIAKIRRLFREHRSIREISRELRLSRKVVRKALRSDKTAFAYKR</sequence>
<dbReference type="Gene3D" id="1.10.10.60">
    <property type="entry name" value="Homeodomain-like"/>
    <property type="match status" value="1"/>
</dbReference>
<gene>
    <name evidence="1" type="ORF">KEC54_07540</name>
</gene>
<organism evidence="1 2">
    <name type="scientific">Methylorubrum extorquens</name>
    <name type="common">Methylobacterium dichloromethanicum</name>
    <name type="synonym">Methylobacterium extorquens</name>
    <dbReference type="NCBI Taxonomy" id="408"/>
    <lineage>
        <taxon>Bacteria</taxon>
        <taxon>Pseudomonadati</taxon>
        <taxon>Pseudomonadota</taxon>
        <taxon>Alphaproteobacteria</taxon>
        <taxon>Hyphomicrobiales</taxon>
        <taxon>Methylobacteriaceae</taxon>
        <taxon>Methylorubrum</taxon>
    </lineage>
</organism>
<dbReference type="EMBL" id="CP073633">
    <property type="protein sequence ID" value="WHQ72871.1"/>
    <property type="molecule type" value="Genomic_DNA"/>
</dbReference>